<reference evidence="1" key="1">
    <citation type="submission" date="2016-01" db="EMBL/GenBank/DDBJ databases">
        <authorList>
            <person name="Peeters C."/>
        </authorList>
    </citation>
    <scope>NUCLEOTIDE SEQUENCE</scope>
    <source>
        <strain evidence="1">LMG 29321</strain>
    </source>
</reference>
<name>A0A157ZWR4_9BURK</name>
<proteinExistence type="predicted"/>
<accession>A0A157ZWR4</accession>
<dbReference type="AlphaFoldDB" id="A0A157ZWR4"/>
<dbReference type="EMBL" id="FCOX02000003">
    <property type="protein sequence ID" value="SAK49896.1"/>
    <property type="molecule type" value="Genomic_DNA"/>
</dbReference>
<keyword evidence="2" id="KW-1185">Reference proteome</keyword>
<dbReference type="Proteomes" id="UP000071859">
    <property type="component" value="Unassembled WGS sequence"/>
</dbReference>
<evidence type="ECO:0000313" key="2">
    <source>
        <dbReference type="Proteomes" id="UP000071859"/>
    </source>
</evidence>
<gene>
    <name evidence="1" type="ORF">AWB78_01036</name>
</gene>
<evidence type="ECO:0000313" key="1">
    <source>
        <dbReference type="EMBL" id="SAK49896.1"/>
    </source>
</evidence>
<sequence>MMAFVFFLLWMLASLGLLTVWVFRQTPPAGREDTTPGAVAEG</sequence>
<dbReference type="RefSeq" id="WP_269768916.1">
    <property type="nucleotide sequence ID" value="NZ_FCOX02000003.1"/>
</dbReference>
<organism evidence="1 2">
    <name type="scientific">Caballeronia calidae</name>
    <dbReference type="NCBI Taxonomy" id="1777139"/>
    <lineage>
        <taxon>Bacteria</taxon>
        <taxon>Pseudomonadati</taxon>
        <taxon>Pseudomonadota</taxon>
        <taxon>Betaproteobacteria</taxon>
        <taxon>Burkholderiales</taxon>
        <taxon>Burkholderiaceae</taxon>
        <taxon>Caballeronia</taxon>
    </lineage>
</organism>
<protein>
    <submittedName>
        <fullName evidence="1">Uncharacterized protein</fullName>
    </submittedName>
</protein>
<comment type="caution">
    <text evidence="1">The sequence shown here is derived from an EMBL/GenBank/DDBJ whole genome shotgun (WGS) entry which is preliminary data.</text>
</comment>